<evidence type="ECO:0000313" key="1">
    <source>
        <dbReference type="EMBL" id="ORE18991.1"/>
    </source>
</evidence>
<proteinExistence type="predicted"/>
<dbReference type="AlphaFoldDB" id="A0A1X0S4A3"/>
<protein>
    <submittedName>
        <fullName evidence="1">Uncharacterized protein</fullName>
    </submittedName>
</protein>
<dbReference type="Proteomes" id="UP000242381">
    <property type="component" value="Unassembled WGS sequence"/>
</dbReference>
<reference evidence="1 2" key="1">
    <citation type="journal article" date="2016" name="Proc. Natl. Acad. Sci. U.S.A.">
        <title>Lipid metabolic changes in an early divergent fungus govern the establishment of a mutualistic symbiosis with endobacteria.</title>
        <authorList>
            <person name="Lastovetsky O.A."/>
            <person name="Gaspar M.L."/>
            <person name="Mondo S.J."/>
            <person name="LaButti K.M."/>
            <person name="Sandor L."/>
            <person name="Grigoriev I.V."/>
            <person name="Henry S.A."/>
            <person name="Pawlowska T.E."/>
        </authorList>
    </citation>
    <scope>NUCLEOTIDE SEQUENCE [LARGE SCALE GENOMIC DNA]</scope>
    <source>
        <strain evidence="1 2">ATCC 11559</strain>
    </source>
</reference>
<gene>
    <name evidence="1" type="ORF">BCV71DRAFT_234487</name>
</gene>
<name>A0A1X0S4A3_RHIZD</name>
<sequence>MNSQLRNTAIRNFTITRAPLLTIKNNGAMSVKINIEGGTFGVQLVSHHAGIIEYILKNFSMNTVHSVQGHLGIGSYRKSNGNAKHTAYITIKEVYTSSIIVDENEVDEPERVIFCFKYALENWSKESLVIKKCNKKDIINNFEKKFRKLPSSSSKDLQKASNVPGFNGLPITAVYCLTPRQV</sequence>
<organism evidence="1 2">
    <name type="scientific">Rhizopus microsporus</name>
    <dbReference type="NCBI Taxonomy" id="58291"/>
    <lineage>
        <taxon>Eukaryota</taxon>
        <taxon>Fungi</taxon>
        <taxon>Fungi incertae sedis</taxon>
        <taxon>Mucoromycota</taxon>
        <taxon>Mucoromycotina</taxon>
        <taxon>Mucoromycetes</taxon>
        <taxon>Mucorales</taxon>
        <taxon>Mucorineae</taxon>
        <taxon>Rhizopodaceae</taxon>
        <taxon>Rhizopus</taxon>
    </lineage>
</organism>
<accession>A0A1X0S4A3</accession>
<dbReference type="EMBL" id="KV921319">
    <property type="protein sequence ID" value="ORE18991.1"/>
    <property type="molecule type" value="Genomic_DNA"/>
</dbReference>
<evidence type="ECO:0000313" key="2">
    <source>
        <dbReference type="Proteomes" id="UP000242381"/>
    </source>
</evidence>